<feature type="transmembrane region" description="Helical" evidence="6">
    <location>
        <begin position="454"/>
        <end position="475"/>
    </location>
</feature>
<dbReference type="GO" id="GO:0022857">
    <property type="term" value="F:transmembrane transporter activity"/>
    <property type="evidence" value="ECO:0007669"/>
    <property type="project" value="InterPro"/>
</dbReference>
<dbReference type="InterPro" id="IPR011701">
    <property type="entry name" value="MFS"/>
</dbReference>
<dbReference type="EMBL" id="UGQE01000004">
    <property type="protein sequence ID" value="STZ14358.1"/>
    <property type="molecule type" value="Genomic_DNA"/>
</dbReference>
<feature type="transmembrane region" description="Helical" evidence="6">
    <location>
        <begin position="101"/>
        <end position="120"/>
    </location>
</feature>
<feature type="transmembrane region" description="Helical" evidence="6">
    <location>
        <begin position="243"/>
        <end position="265"/>
    </location>
</feature>
<dbReference type="InterPro" id="IPR036259">
    <property type="entry name" value="MFS_trans_sf"/>
</dbReference>
<dbReference type="InterPro" id="IPR020846">
    <property type="entry name" value="MFS_dom"/>
</dbReference>
<dbReference type="RefSeq" id="WP_078276021.1">
    <property type="nucleotide sequence ID" value="NZ_MUXU01000021.1"/>
</dbReference>
<evidence type="ECO:0000256" key="1">
    <source>
        <dbReference type="ARBA" id="ARBA00004141"/>
    </source>
</evidence>
<dbReference type="InterPro" id="IPR004752">
    <property type="entry name" value="AmpG_permease/AT-1"/>
</dbReference>
<reference evidence="8 10" key="1">
    <citation type="submission" date="2017-02" db="EMBL/GenBank/DDBJ databases">
        <title>Draft genome sequence of Moraxella caviae CCUG 355 type strain.</title>
        <authorList>
            <person name="Engstrom-Jakobsson H."/>
            <person name="Salva-Serra F."/>
            <person name="Thorell K."/>
            <person name="Gonzales-Siles L."/>
            <person name="Karlsson R."/>
            <person name="Boulund F."/>
            <person name="Engstrand L."/>
            <person name="Moore E."/>
        </authorList>
    </citation>
    <scope>NUCLEOTIDE SEQUENCE [LARGE SCALE GENOMIC DNA]</scope>
    <source>
        <strain evidence="8 10">CCUG 355</strain>
    </source>
</reference>
<comment type="subcellular location">
    <subcellularLocation>
        <location evidence="1">Membrane</location>
        <topology evidence="1">Multi-pass membrane protein</topology>
    </subcellularLocation>
</comment>
<dbReference type="Pfam" id="PF07690">
    <property type="entry name" value="MFS_1"/>
    <property type="match status" value="1"/>
</dbReference>
<feature type="transmembrane region" description="Helical" evidence="6">
    <location>
        <begin position="66"/>
        <end position="89"/>
    </location>
</feature>
<sequence>MQSSTTTSSAPANLSGWQAFRQAYFNRPAIAMLLLGFSAGVPILLIFSSLGLWLREAGIDRTTVTMFSWAALGYSFKFIWSPLVDALPLPILGKLGHRRSWLLLSQALIISAIIIMAMTNPAGANLTMMAAGAVLLGFSAATQDIVIDAYRIESAPSEMQTALSASYVGGYRIGMIVSGAGALYLADFFGSTEAAYSYLAWQKTYLTMACVMGVGVATTLFVLKEPINKIQKRPQTTADYARLVAVFLLSVVAFVGVYRVMGAVLPSSDDALVGFLLGAIKFITSGACMFGVGYLLVQLGLVAKQVAAQTWVTPITDFFERYGKQALLLLLLIGLYRISDIVAGNISNIFYQDIGFSKTQIANAVKVVGVIASIGGGFVGGWIAQKTGVMRAMMIGAFLACLTNLMFIGLFYTPTVPLMYTAVIIDNTAAGLASAVFIAFLSALTSIRFTAVQYALFSSLMTLSPKILGGYSGAIVDATSYPVFFAITFVIGIPVLYLVYWVHKKIPLKSDGV</sequence>
<evidence type="ECO:0000256" key="6">
    <source>
        <dbReference type="SAM" id="Phobius"/>
    </source>
</evidence>
<dbReference type="GO" id="GO:0016020">
    <property type="term" value="C:membrane"/>
    <property type="evidence" value="ECO:0007669"/>
    <property type="project" value="UniProtKB-SubCell"/>
</dbReference>
<feature type="transmembrane region" description="Helical" evidence="6">
    <location>
        <begin position="395"/>
        <end position="412"/>
    </location>
</feature>
<evidence type="ECO:0000259" key="7">
    <source>
        <dbReference type="PROSITE" id="PS50850"/>
    </source>
</evidence>
<evidence type="ECO:0000256" key="5">
    <source>
        <dbReference type="ARBA" id="ARBA00023136"/>
    </source>
</evidence>
<gene>
    <name evidence="9" type="primary">ampG</name>
    <name evidence="8" type="ORF">B0181_03105</name>
    <name evidence="9" type="ORF">NCTC10293_01951</name>
</gene>
<dbReference type="Proteomes" id="UP000255279">
    <property type="component" value="Unassembled WGS sequence"/>
</dbReference>
<keyword evidence="10" id="KW-1185">Reference proteome</keyword>
<name>A0A1T0A727_9GAMM</name>
<feature type="transmembrane region" description="Helical" evidence="6">
    <location>
        <begin position="481"/>
        <end position="502"/>
    </location>
</feature>
<feature type="domain" description="Major facilitator superfamily (MFS) profile" evidence="7">
    <location>
        <begin position="28"/>
        <end position="506"/>
    </location>
</feature>
<feature type="transmembrane region" description="Helical" evidence="6">
    <location>
        <begin position="327"/>
        <end position="351"/>
    </location>
</feature>
<protein>
    <submittedName>
        <fullName evidence="8">MFS transporter</fullName>
    </submittedName>
    <submittedName>
        <fullName evidence="9">Muropeptide transporter</fullName>
    </submittedName>
</protein>
<dbReference type="Proteomes" id="UP000190435">
    <property type="component" value="Unassembled WGS sequence"/>
</dbReference>
<keyword evidence="3 6" id="KW-0812">Transmembrane</keyword>
<accession>A0A1T0A727</accession>
<dbReference type="EMBL" id="MUXU01000021">
    <property type="protein sequence ID" value="OOR91555.1"/>
    <property type="molecule type" value="Genomic_DNA"/>
</dbReference>
<evidence type="ECO:0000256" key="2">
    <source>
        <dbReference type="ARBA" id="ARBA00022448"/>
    </source>
</evidence>
<keyword evidence="2" id="KW-0813">Transport</keyword>
<evidence type="ECO:0000313" key="10">
    <source>
        <dbReference type="Proteomes" id="UP000190435"/>
    </source>
</evidence>
<evidence type="ECO:0000256" key="4">
    <source>
        <dbReference type="ARBA" id="ARBA00022989"/>
    </source>
</evidence>
<feature type="transmembrane region" description="Helical" evidence="6">
    <location>
        <begin position="162"/>
        <end position="185"/>
    </location>
</feature>
<evidence type="ECO:0000313" key="9">
    <source>
        <dbReference type="EMBL" id="STZ14358.1"/>
    </source>
</evidence>
<proteinExistence type="predicted"/>
<evidence type="ECO:0000256" key="3">
    <source>
        <dbReference type="ARBA" id="ARBA00022692"/>
    </source>
</evidence>
<keyword evidence="4 6" id="KW-1133">Transmembrane helix</keyword>
<feature type="transmembrane region" description="Helical" evidence="6">
    <location>
        <begin position="30"/>
        <end position="54"/>
    </location>
</feature>
<reference evidence="9 11" key="2">
    <citation type="submission" date="2018-06" db="EMBL/GenBank/DDBJ databases">
        <authorList>
            <consortium name="Pathogen Informatics"/>
            <person name="Doyle S."/>
        </authorList>
    </citation>
    <scope>NUCLEOTIDE SEQUENCE [LARGE SCALE GENOMIC DNA]</scope>
    <source>
        <strain evidence="9 11">NCTC10293</strain>
    </source>
</reference>
<dbReference type="AlphaFoldDB" id="A0A1T0A727"/>
<evidence type="ECO:0000313" key="8">
    <source>
        <dbReference type="EMBL" id="OOR91555.1"/>
    </source>
</evidence>
<dbReference type="PANTHER" id="PTHR12778:SF10">
    <property type="entry name" value="MAJOR FACILITATOR SUPERFAMILY DOMAIN-CONTAINING PROTEIN 3"/>
    <property type="match status" value="1"/>
</dbReference>
<feature type="transmembrane region" description="Helical" evidence="6">
    <location>
        <begin position="363"/>
        <end position="383"/>
    </location>
</feature>
<dbReference type="STRING" id="34060.B0181_03105"/>
<evidence type="ECO:0000313" key="11">
    <source>
        <dbReference type="Proteomes" id="UP000255279"/>
    </source>
</evidence>
<dbReference type="PROSITE" id="PS50850">
    <property type="entry name" value="MFS"/>
    <property type="match status" value="1"/>
</dbReference>
<dbReference type="PANTHER" id="PTHR12778">
    <property type="entry name" value="SOLUTE CARRIER FAMILY 33 ACETYL-COA TRANSPORTER -RELATED"/>
    <property type="match status" value="1"/>
</dbReference>
<dbReference type="Gene3D" id="1.20.1250.20">
    <property type="entry name" value="MFS general substrate transporter like domains"/>
    <property type="match status" value="2"/>
</dbReference>
<keyword evidence="5 6" id="KW-0472">Membrane</keyword>
<feature type="transmembrane region" description="Helical" evidence="6">
    <location>
        <begin position="418"/>
        <end position="442"/>
    </location>
</feature>
<organism evidence="8 10">
    <name type="scientific">Moraxella caviae</name>
    <dbReference type="NCBI Taxonomy" id="34060"/>
    <lineage>
        <taxon>Bacteria</taxon>
        <taxon>Pseudomonadati</taxon>
        <taxon>Pseudomonadota</taxon>
        <taxon>Gammaproteobacteria</taxon>
        <taxon>Moraxellales</taxon>
        <taxon>Moraxellaceae</taxon>
        <taxon>Moraxella</taxon>
    </lineage>
</organism>
<feature type="transmembrane region" description="Helical" evidence="6">
    <location>
        <begin position="205"/>
        <end position="223"/>
    </location>
</feature>
<dbReference type="SUPFAM" id="SSF103473">
    <property type="entry name" value="MFS general substrate transporter"/>
    <property type="match status" value="1"/>
</dbReference>
<dbReference type="NCBIfam" id="TIGR00901">
    <property type="entry name" value="2A0125"/>
    <property type="match status" value="1"/>
</dbReference>
<feature type="transmembrane region" description="Helical" evidence="6">
    <location>
        <begin position="271"/>
        <end position="297"/>
    </location>
</feature>